<dbReference type="GO" id="GO:0004452">
    <property type="term" value="F:isopentenyl-diphosphate delta-isomerase activity"/>
    <property type="evidence" value="ECO:0007669"/>
    <property type="project" value="UniProtKB-EC"/>
</dbReference>
<dbReference type="GeneID" id="16992271"/>
<dbReference type="RefSeq" id="XP_005535165.1">
    <property type="nucleotide sequence ID" value="XM_005535108.1"/>
</dbReference>
<dbReference type="CDD" id="cd02885">
    <property type="entry name" value="NUDIX_IPP_Isomerase"/>
    <property type="match status" value="1"/>
</dbReference>
<evidence type="ECO:0000313" key="7">
    <source>
        <dbReference type="EMBL" id="BAM78879.1"/>
    </source>
</evidence>
<evidence type="ECO:0000313" key="8">
    <source>
        <dbReference type="Proteomes" id="UP000007014"/>
    </source>
</evidence>
<dbReference type="InterPro" id="IPR000086">
    <property type="entry name" value="NUDIX_hydrolase_dom"/>
</dbReference>
<dbReference type="PIRSF" id="PIRSF018427">
    <property type="entry name" value="Isopntndiph_ism"/>
    <property type="match status" value="1"/>
</dbReference>
<dbReference type="PROSITE" id="PS51462">
    <property type="entry name" value="NUDIX"/>
    <property type="match status" value="1"/>
</dbReference>
<evidence type="ECO:0000256" key="5">
    <source>
        <dbReference type="ARBA" id="ARBA00023235"/>
    </source>
</evidence>
<dbReference type="SUPFAM" id="SSF55811">
    <property type="entry name" value="Nudix"/>
    <property type="match status" value="1"/>
</dbReference>
<dbReference type="GO" id="GO:0009240">
    <property type="term" value="P:isopentenyl diphosphate biosynthetic process"/>
    <property type="evidence" value="ECO:0007669"/>
    <property type="project" value="TreeGrafter"/>
</dbReference>
<accession>M1V6F6</accession>
<evidence type="ECO:0000256" key="2">
    <source>
        <dbReference type="ARBA" id="ARBA00007579"/>
    </source>
</evidence>
<dbReference type="GO" id="GO:0005737">
    <property type="term" value="C:cytoplasm"/>
    <property type="evidence" value="ECO:0007669"/>
    <property type="project" value="TreeGrafter"/>
</dbReference>
<dbReference type="EMBL" id="AP006484">
    <property type="protein sequence ID" value="BAM78879.1"/>
    <property type="molecule type" value="Genomic_DNA"/>
</dbReference>
<feature type="domain" description="Nudix hydrolase" evidence="6">
    <location>
        <begin position="73"/>
        <end position="231"/>
    </location>
</feature>
<dbReference type="KEGG" id="cme:CYME_CMB062C"/>
<dbReference type="eggNOG" id="KOG0142">
    <property type="taxonomic scope" value="Eukaryota"/>
</dbReference>
<dbReference type="HOGENOM" id="CLU_060552_0_1_1"/>
<dbReference type="NCBIfam" id="TIGR02150">
    <property type="entry name" value="IPP_isom_1"/>
    <property type="match status" value="1"/>
</dbReference>
<dbReference type="Pfam" id="PF00293">
    <property type="entry name" value="NUDIX"/>
    <property type="match status" value="1"/>
</dbReference>
<dbReference type="STRING" id="280699.M1V6F6"/>
<comment type="pathway">
    <text evidence="1">Isoprenoid biosynthesis; dimethylallyl diphosphate biosynthesis; dimethylallyl diphosphate from isopentenyl diphosphate: step 1/1.</text>
</comment>
<protein>
    <recommendedName>
        <fullName evidence="3">isopentenyl-diphosphate Delta-isomerase</fullName>
        <ecNumber evidence="3">5.3.3.2</ecNumber>
    </recommendedName>
</protein>
<dbReference type="GO" id="GO:0050992">
    <property type="term" value="P:dimethylallyl diphosphate biosynthetic process"/>
    <property type="evidence" value="ECO:0007669"/>
    <property type="project" value="UniProtKB-UniPathway"/>
</dbReference>
<dbReference type="OMA" id="KAPFDNG"/>
<proteinExistence type="inferred from homology"/>
<dbReference type="Gramene" id="CMB062CT">
    <property type="protein sequence ID" value="CMB062CT"/>
    <property type="gene ID" value="CMB062C"/>
</dbReference>
<dbReference type="Proteomes" id="UP000007014">
    <property type="component" value="Chromosome 2"/>
</dbReference>
<dbReference type="PANTHER" id="PTHR10885">
    <property type="entry name" value="ISOPENTENYL-DIPHOSPHATE DELTA-ISOMERASE"/>
    <property type="match status" value="1"/>
</dbReference>
<dbReference type="PANTHER" id="PTHR10885:SF0">
    <property type="entry name" value="ISOPENTENYL-DIPHOSPHATE DELTA-ISOMERASE"/>
    <property type="match status" value="1"/>
</dbReference>
<organism evidence="7 8">
    <name type="scientific">Cyanidioschyzon merolae (strain NIES-3377 / 10D)</name>
    <name type="common">Unicellular red alga</name>
    <dbReference type="NCBI Taxonomy" id="280699"/>
    <lineage>
        <taxon>Eukaryota</taxon>
        <taxon>Rhodophyta</taxon>
        <taxon>Bangiophyceae</taxon>
        <taxon>Cyanidiales</taxon>
        <taxon>Cyanidiaceae</taxon>
        <taxon>Cyanidioschyzon</taxon>
    </lineage>
</organism>
<sequence>MYRRGLVFRRLWGTFFDPKSSTGSYLGMEAQISGIDEVQRALLAEELILTDAEDRVIGRCSKADAHLVSNNLPLHRAFSVFLFDEDNRLILQQRAATKVTFPLLWANTCCSHPLFNPDECNVSDPVLGVKRAALRKLQQELGLTGLHPDDLSYLTRIRYRAVCRTNTAWGEHEVDYILFARKKVVLDGSTGTGLRVEPNANEVAAVKACTREDIYKLLQHQADTLTPWFRMIARTLLPEWWQNLGAALAQQRPYFDPIRIHDLGTS</sequence>
<dbReference type="EC" id="5.3.3.2" evidence="3"/>
<keyword evidence="4" id="KW-0414">Isoprene biosynthesis</keyword>
<dbReference type="InterPro" id="IPR011876">
    <property type="entry name" value="IsopentenylPP_isomerase_typ1"/>
</dbReference>
<dbReference type="OrthoDB" id="510307at2759"/>
<dbReference type="Gene3D" id="3.90.79.10">
    <property type="entry name" value="Nucleoside Triphosphate Pyrophosphohydrolase"/>
    <property type="match status" value="1"/>
</dbReference>
<evidence type="ECO:0000256" key="4">
    <source>
        <dbReference type="ARBA" id="ARBA00023229"/>
    </source>
</evidence>
<dbReference type="AlphaFoldDB" id="M1V6F6"/>
<reference evidence="7 8" key="1">
    <citation type="journal article" date="2004" name="Nature">
        <title>Genome sequence of the ultrasmall unicellular red alga Cyanidioschyzon merolae 10D.</title>
        <authorList>
            <person name="Matsuzaki M."/>
            <person name="Misumi O."/>
            <person name="Shin-i T."/>
            <person name="Maruyama S."/>
            <person name="Takahara M."/>
            <person name="Miyagishima S."/>
            <person name="Mori T."/>
            <person name="Nishida K."/>
            <person name="Yagisawa F."/>
            <person name="Nishida K."/>
            <person name="Yoshida Y."/>
            <person name="Nishimura Y."/>
            <person name="Nakao S."/>
            <person name="Kobayashi T."/>
            <person name="Momoyama Y."/>
            <person name="Higashiyama T."/>
            <person name="Minoda A."/>
            <person name="Sano M."/>
            <person name="Nomoto H."/>
            <person name="Oishi K."/>
            <person name="Hayashi H."/>
            <person name="Ohta F."/>
            <person name="Nishizaka S."/>
            <person name="Haga S."/>
            <person name="Miura S."/>
            <person name="Morishita T."/>
            <person name="Kabeya Y."/>
            <person name="Terasawa K."/>
            <person name="Suzuki Y."/>
            <person name="Ishii Y."/>
            <person name="Asakawa S."/>
            <person name="Takano H."/>
            <person name="Ohta N."/>
            <person name="Kuroiwa H."/>
            <person name="Tanaka K."/>
            <person name="Shimizu N."/>
            <person name="Sugano S."/>
            <person name="Sato N."/>
            <person name="Nozaki H."/>
            <person name="Ogasawara N."/>
            <person name="Kohara Y."/>
            <person name="Kuroiwa T."/>
        </authorList>
    </citation>
    <scope>NUCLEOTIDE SEQUENCE [LARGE SCALE GENOMIC DNA]</scope>
    <source>
        <strain evidence="7 8">10D</strain>
    </source>
</reference>
<name>M1V6F6_CYAM1</name>
<dbReference type="UniPathway" id="UPA00059">
    <property type="reaction ID" value="UER00104"/>
</dbReference>
<keyword evidence="8" id="KW-1185">Reference proteome</keyword>
<evidence type="ECO:0000256" key="1">
    <source>
        <dbReference type="ARBA" id="ARBA00004826"/>
    </source>
</evidence>
<comment type="similarity">
    <text evidence="2">Belongs to the IPP isomerase type 1 family.</text>
</comment>
<dbReference type="InterPro" id="IPR015797">
    <property type="entry name" value="NUDIX_hydrolase-like_dom_sf"/>
</dbReference>
<gene>
    <name evidence="7" type="ORF">CYME_CMB062C</name>
</gene>
<evidence type="ECO:0000259" key="6">
    <source>
        <dbReference type="PROSITE" id="PS51462"/>
    </source>
</evidence>
<reference evidence="7 8" key="2">
    <citation type="journal article" date="2007" name="BMC Biol.">
        <title>A 100%-complete sequence reveals unusually simple genomic features in the hot-spring red alga Cyanidioschyzon merolae.</title>
        <authorList>
            <person name="Nozaki H."/>
            <person name="Takano H."/>
            <person name="Misumi O."/>
            <person name="Terasawa K."/>
            <person name="Matsuzaki M."/>
            <person name="Maruyama S."/>
            <person name="Nishida K."/>
            <person name="Yagisawa F."/>
            <person name="Yoshida Y."/>
            <person name="Fujiwara T."/>
            <person name="Takio S."/>
            <person name="Tamura K."/>
            <person name="Chung S.J."/>
            <person name="Nakamura S."/>
            <person name="Kuroiwa H."/>
            <person name="Tanaka K."/>
            <person name="Sato N."/>
            <person name="Kuroiwa T."/>
        </authorList>
    </citation>
    <scope>NUCLEOTIDE SEQUENCE [LARGE SCALE GENOMIC DNA]</scope>
    <source>
        <strain evidence="7 8">10D</strain>
    </source>
</reference>
<keyword evidence="5 7" id="KW-0413">Isomerase</keyword>
<evidence type="ECO:0000256" key="3">
    <source>
        <dbReference type="ARBA" id="ARBA00012057"/>
    </source>
</evidence>